<name>A0A6A5B494_NAEFO</name>
<keyword evidence="1" id="KW-0812">Transmembrane</keyword>
<evidence type="ECO:0000313" key="4">
    <source>
        <dbReference type="EMBL" id="KAF0973673.1"/>
    </source>
</evidence>
<dbReference type="PROSITE" id="PS51471">
    <property type="entry name" value="FE2OG_OXY"/>
    <property type="match status" value="1"/>
</dbReference>
<dbReference type="SUPFAM" id="SSF52047">
    <property type="entry name" value="RNI-like"/>
    <property type="match status" value="1"/>
</dbReference>
<keyword evidence="1" id="KW-1133">Transmembrane helix</keyword>
<dbReference type="SMART" id="SM00213">
    <property type="entry name" value="UBQ"/>
    <property type="match status" value="1"/>
</dbReference>
<dbReference type="Gene3D" id="3.80.10.10">
    <property type="entry name" value="Ribonuclease Inhibitor"/>
    <property type="match status" value="1"/>
</dbReference>
<dbReference type="PRINTS" id="PR00348">
    <property type="entry name" value="UBIQUITIN"/>
</dbReference>
<evidence type="ECO:0000259" key="2">
    <source>
        <dbReference type="PROSITE" id="PS50053"/>
    </source>
</evidence>
<evidence type="ECO:0008006" key="6">
    <source>
        <dbReference type="Google" id="ProtNLM"/>
    </source>
</evidence>
<dbReference type="VEuPathDB" id="AmoebaDB:NF0085510"/>
<dbReference type="Pfam" id="PF00240">
    <property type="entry name" value="ubiquitin"/>
    <property type="match status" value="1"/>
</dbReference>
<dbReference type="AlphaFoldDB" id="A0A6A5B494"/>
<dbReference type="InterPro" id="IPR019956">
    <property type="entry name" value="Ubiquitin_dom"/>
</dbReference>
<dbReference type="PROSITE" id="PS50053">
    <property type="entry name" value="UBIQUITIN_2"/>
    <property type="match status" value="1"/>
</dbReference>
<gene>
    <name evidence="4" type="ORF">FDP41_007060</name>
</gene>
<evidence type="ECO:0000256" key="1">
    <source>
        <dbReference type="SAM" id="Phobius"/>
    </source>
</evidence>
<dbReference type="InterPro" id="IPR005123">
    <property type="entry name" value="Oxoglu/Fe-dep_dioxygenase_dom"/>
</dbReference>
<protein>
    <recommendedName>
        <fullName evidence="6">Ubiquitin-like domain-containing protein</fullName>
    </recommendedName>
</protein>
<dbReference type="PANTHER" id="PTHR10666">
    <property type="entry name" value="UBIQUITIN"/>
    <property type="match status" value="1"/>
</dbReference>
<dbReference type="Proteomes" id="UP000444721">
    <property type="component" value="Unassembled WGS sequence"/>
</dbReference>
<accession>A0A6A5B494</accession>
<feature type="transmembrane region" description="Helical" evidence="1">
    <location>
        <begin position="618"/>
        <end position="642"/>
    </location>
</feature>
<feature type="domain" description="Fe2OG dioxygenase" evidence="3">
    <location>
        <begin position="440"/>
        <end position="571"/>
    </location>
</feature>
<dbReference type="EMBL" id="VFQX01000058">
    <property type="protein sequence ID" value="KAF0973673.1"/>
    <property type="molecule type" value="Genomic_DNA"/>
</dbReference>
<keyword evidence="5" id="KW-1185">Reference proteome</keyword>
<dbReference type="SUPFAM" id="SSF54236">
    <property type="entry name" value="Ubiquitin-like"/>
    <property type="match status" value="1"/>
</dbReference>
<feature type="domain" description="Ubiquitin-like" evidence="2">
    <location>
        <begin position="233"/>
        <end position="308"/>
    </location>
</feature>
<dbReference type="Gene3D" id="3.10.20.90">
    <property type="entry name" value="Phosphatidylinositol 3-kinase Catalytic Subunit, Chain A, domain 1"/>
    <property type="match status" value="1"/>
</dbReference>
<reference evidence="4 5" key="1">
    <citation type="journal article" date="2019" name="Sci. Rep.">
        <title>Nanopore sequencing improves the draft genome of the human pathogenic amoeba Naegleria fowleri.</title>
        <authorList>
            <person name="Liechti N."/>
            <person name="Schurch N."/>
            <person name="Bruggmann R."/>
            <person name="Wittwer M."/>
        </authorList>
    </citation>
    <scope>NUCLEOTIDE SEQUENCE [LARGE SCALE GENOMIC DNA]</scope>
    <source>
        <strain evidence="4 5">ATCC 30894</strain>
    </source>
</reference>
<evidence type="ECO:0000313" key="5">
    <source>
        <dbReference type="Proteomes" id="UP000444721"/>
    </source>
</evidence>
<feature type="transmembrane region" description="Helical" evidence="1">
    <location>
        <begin position="663"/>
        <end position="684"/>
    </location>
</feature>
<comment type="caution">
    <text evidence="4">The sequence shown here is derived from an EMBL/GenBank/DDBJ whole genome shotgun (WGS) entry which is preliminary data.</text>
</comment>
<dbReference type="InterPro" id="IPR032675">
    <property type="entry name" value="LRR_dom_sf"/>
</dbReference>
<sequence>MYPLADTNHGSNQLAANESNIEFPPVVNMRKIDSYKTFPPEIIFHILNFVIKDQANTEALILRCMRWRQLGRDACRIIQEQVRVLDVSSLFTKYLKLEEKKKPIKEAMEILKHQFHEASEKKTLKNLEFEKREQHVVKYLANIVKCFPNLEILNLNYCESLNNELLKILLHGLPKLREISLLNCFNITEFNCPQFNFRKISVENNVLLRCNILRQIRINQCEDTQILDVNQSFKVYIKNLLGKTMELYITNQDTVYDVKRLYGALTDIPADSQRYIFAGKRLCDEHTLEYYGVQKESTLHVVLRLRGGQNASITCSSVVLPTVMERSSSLERMNTCSIVHDKVESAETSSSNIVIQQLLFGEQYGSSSTLNVYEIDQMLDEEMCHRIVKDIVQGKVKHQEEDYKLRSSNLLYQLQTHIQMNILPQINSRKLFMNEKPLSRISDLFVVHYSPEQDDDLVLHIDDSVVTLNICVECVNCIGSEIEFLNLEAHPHFNTLDWRSELDLLHHSLEKQESSDTNSHSQLFLASFNHLQFYRVTPKKGKALLHSGRHPHQTLKIKSGERFNIVFGIIRKGFTLDPVSGGGPMSGLVGSVLLFGGDGSHESSVAATSNNVWMKREISIAIAVIILTFVVLSVVVWIVAVWRSDQTSTLNASSKNRLPKMKLLFYICGVGCQTFGVFFLYMFAGY</sequence>
<proteinExistence type="predicted"/>
<dbReference type="VEuPathDB" id="AmoebaDB:NfTy_008500"/>
<dbReference type="InterPro" id="IPR029071">
    <property type="entry name" value="Ubiquitin-like_domsf"/>
</dbReference>
<dbReference type="OrthoDB" id="428577at2759"/>
<keyword evidence="1" id="KW-0472">Membrane</keyword>
<dbReference type="RefSeq" id="XP_044558386.1">
    <property type="nucleotide sequence ID" value="XM_044710764.1"/>
</dbReference>
<dbReference type="InterPro" id="IPR050158">
    <property type="entry name" value="Ubiquitin_ubiquitin-like"/>
</dbReference>
<evidence type="ECO:0000259" key="3">
    <source>
        <dbReference type="PROSITE" id="PS51471"/>
    </source>
</evidence>
<dbReference type="VEuPathDB" id="AmoebaDB:FDP41_007060"/>
<organism evidence="4 5">
    <name type="scientific">Naegleria fowleri</name>
    <name type="common">Brain eating amoeba</name>
    <dbReference type="NCBI Taxonomy" id="5763"/>
    <lineage>
        <taxon>Eukaryota</taxon>
        <taxon>Discoba</taxon>
        <taxon>Heterolobosea</taxon>
        <taxon>Tetramitia</taxon>
        <taxon>Eutetramitia</taxon>
        <taxon>Vahlkampfiidae</taxon>
        <taxon>Naegleria</taxon>
    </lineage>
</organism>
<dbReference type="GeneID" id="68114278"/>
<dbReference type="InterPro" id="IPR000626">
    <property type="entry name" value="Ubiquitin-like_dom"/>
</dbReference>